<dbReference type="AlphaFoldDB" id="A0A0L0GEQ2"/>
<dbReference type="PRINTS" id="PR00095">
    <property type="entry name" value="ANTSNTHASEI"/>
</dbReference>
<keyword evidence="4" id="KW-0028">Amino-acid biosynthesis</keyword>
<dbReference type="InterPro" id="IPR019999">
    <property type="entry name" value="Anth_synth_I-like"/>
</dbReference>
<dbReference type="PANTHER" id="PTHR11236">
    <property type="entry name" value="AMINOBENZOATE/ANTHRANILATE SYNTHASE"/>
    <property type="match status" value="1"/>
</dbReference>
<dbReference type="EMBL" id="KQ241638">
    <property type="protein sequence ID" value="KNC86738.1"/>
    <property type="molecule type" value="Genomic_DNA"/>
</dbReference>
<comment type="similarity">
    <text evidence="2">Belongs to the anthranilate synthase component I family.</text>
</comment>
<comment type="pathway">
    <text evidence="1">Amino-acid biosynthesis; L-tryptophan biosynthesis; L-tryptophan from chorismate: step 1/5.</text>
</comment>
<name>A0A0L0GEQ2_9EUKA</name>
<evidence type="ECO:0000256" key="7">
    <source>
        <dbReference type="ARBA" id="ARBA00023239"/>
    </source>
</evidence>
<evidence type="ECO:0000256" key="5">
    <source>
        <dbReference type="ARBA" id="ARBA00022822"/>
    </source>
</evidence>
<accession>A0A0L0GEQ2</accession>
<dbReference type="GO" id="GO:0004049">
    <property type="term" value="F:anthranilate synthase activity"/>
    <property type="evidence" value="ECO:0007669"/>
    <property type="project" value="UniProtKB-EC"/>
</dbReference>
<dbReference type="Pfam" id="PF00425">
    <property type="entry name" value="Chorismate_bind"/>
    <property type="match status" value="1"/>
</dbReference>
<evidence type="ECO:0000256" key="4">
    <source>
        <dbReference type="ARBA" id="ARBA00022605"/>
    </source>
</evidence>
<dbReference type="NCBIfam" id="TIGR00564">
    <property type="entry name" value="trpE_most"/>
    <property type="match status" value="1"/>
</dbReference>
<dbReference type="SUPFAM" id="SSF56322">
    <property type="entry name" value="ADC synthase"/>
    <property type="match status" value="1"/>
</dbReference>
<evidence type="ECO:0000256" key="6">
    <source>
        <dbReference type="ARBA" id="ARBA00023141"/>
    </source>
</evidence>
<dbReference type="STRING" id="667725.A0A0L0GEQ2"/>
<organism evidence="10 11">
    <name type="scientific">Sphaeroforma arctica JP610</name>
    <dbReference type="NCBI Taxonomy" id="667725"/>
    <lineage>
        <taxon>Eukaryota</taxon>
        <taxon>Ichthyosporea</taxon>
        <taxon>Ichthyophonida</taxon>
        <taxon>Sphaeroforma</taxon>
    </lineage>
</organism>
<evidence type="ECO:0000259" key="9">
    <source>
        <dbReference type="Pfam" id="PF04715"/>
    </source>
</evidence>
<dbReference type="InterPro" id="IPR005801">
    <property type="entry name" value="ADC_synthase"/>
</dbReference>
<feature type="domain" description="Chorismate-utilising enzyme C-terminal" evidence="8">
    <location>
        <begin position="222"/>
        <end position="474"/>
    </location>
</feature>
<keyword evidence="6" id="KW-0057">Aromatic amino acid biosynthesis</keyword>
<keyword evidence="11" id="KW-1185">Reference proteome</keyword>
<keyword evidence="5" id="KW-0822">Tryptophan biosynthesis</keyword>
<sequence length="495" mass="55245">MSPNKINITITPSFDEVRALTQTGNCVPVFASEQSDQLTPVCAFLKLGLEAKYGFLLESVSGGEQIGRYSFVGSNPYDVVACTGTDPLTTVEDKLKNIRFKEVKGLPCLTGGAIGYIGFDCIHSFEPKTARPLQDDLKVPDSIFMFCDELVAFDRAKQTHQVISHIRFEGDSISDVQLRELYDNATSKIHALVRQLRDLYTPQPTQKPIGLDNVGTSNIGQSGYEGHVHALKKHIKLGDIIQAVPSQRVSRPTDLHPFNIYRMLRTTNPSPYMFFIHLKDFQLVGASPEMLVKVVDRELETHPIAGTRKRGETDAEDKALMEELLADTKEIAEHVMLVDLGRNDSNRVCEPDTVRVTSLMGIEKYSHVMHIVSKVKGMLRPECSIYDAFRSIFPAGTVSGAPKIRAVQLIQEMEGIKRHFYAGAVGWFSYRGDTDTCIALRTMMCQDGVAYLQAGGGIVFDSDPTAEYEETVHKMKSNDDALRRAEIYFKEYLNC</sequence>
<evidence type="ECO:0000256" key="1">
    <source>
        <dbReference type="ARBA" id="ARBA00004873"/>
    </source>
</evidence>
<dbReference type="GO" id="GO:0000162">
    <property type="term" value="P:L-tryptophan biosynthetic process"/>
    <property type="evidence" value="ECO:0007669"/>
    <property type="project" value="UniProtKB-UniPathway"/>
</dbReference>
<protein>
    <recommendedName>
        <fullName evidence="3">anthranilate synthase</fullName>
        <ecNumber evidence="3">4.1.3.27</ecNumber>
    </recommendedName>
</protein>
<proteinExistence type="inferred from homology"/>
<evidence type="ECO:0000259" key="8">
    <source>
        <dbReference type="Pfam" id="PF00425"/>
    </source>
</evidence>
<reference evidence="10 11" key="1">
    <citation type="submission" date="2011-02" db="EMBL/GenBank/DDBJ databases">
        <title>The Genome Sequence of Sphaeroforma arctica JP610.</title>
        <authorList>
            <consortium name="The Broad Institute Genome Sequencing Platform"/>
            <person name="Russ C."/>
            <person name="Cuomo C."/>
            <person name="Young S.K."/>
            <person name="Zeng Q."/>
            <person name="Gargeya S."/>
            <person name="Alvarado L."/>
            <person name="Berlin A."/>
            <person name="Chapman S.B."/>
            <person name="Chen Z."/>
            <person name="Freedman E."/>
            <person name="Gellesch M."/>
            <person name="Goldberg J."/>
            <person name="Griggs A."/>
            <person name="Gujja S."/>
            <person name="Heilman E."/>
            <person name="Heiman D."/>
            <person name="Howarth C."/>
            <person name="Mehta T."/>
            <person name="Neiman D."/>
            <person name="Pearson M."/>
            <person name="Roberts A."/>
            <person name="Saif S."/>
            <person name="Shea T."/>
            <person name="Shenoy N."/>
            <person name="Sisk P."/>
            <person name="Stolte C."/>
            <person name="Sykes S."/>
            <person name="White J."/>
            <person name="Yandava C."/>
            <person name="Burger G."/>
            <person name="Gray M.W."/>
            <person name="Holland P.W.H."/>
            <person name="King N."/>
            <person name="Lang F.B.F."/>
            <person name="Roger A.J."/>
            <person name="Ruiz-Trillo I."/>
            <person name="Haas B."/>
            <person name="Nusbaum C."/>
            <person name="Birren B."/>
        </authorList>
    </citation>
    <scope>NUCLEOTIDE SEQUENCE [LARGE SCALE GENOMIC DNA]</scope>
    <source>
        <strain evidence="10 11">JP610</strain>
    </source>
</reference>
<dbReference type="Proteomes" id="UP000054560">
    <property type="component" value="Unassembled WGS sequence"/>
</dbReference>
<dbReference type="eggNOG" id="KOG1223">
    <property type="taxonomic scope" value="Eukaryota"/>
</dbReference>
<dbReference type="InterPro" id="IPR015890">
    <property type="entry name" value="Chorismate_C"/>
</dbReference>
<dbReference type="PANTHER" id="PTHR11236:SF9">
    <property type="entry name" value="ANTHRANILATE SYNTHASE COMPONENT 1"/>
    <property type="match status" value="1"/>
</dbReference>
<dbReference type="OrthoDB" id="1865897at2759"/>
<dbReference type="InterPro" id="IPR006805">
    <property type="entry name" value="Anth_synth_I_N"/>
</dbReference>
<dbReference type="InterPro" id="IPR005256">
    <property type="entry name" value="Anth_synth_I_PabB"/>
</dbReference>
<dbReference type="GeneID" id="25901621"/>
<keyword evidence="7" id="KW-0456">Lyase</keyword>
<feature type="domain" description="Anthranilate synthase component I N-terminal" evidence="9">
    <location>
        <begin position="36"/>
        <end position="159"/>
    </location>
</feature>
<dbReference type="Gene3D" id="3.60.120.10">
    <property type="entry name" value="Anthranilate synthase"/>
    <property type="match status" value="1"/>
</dbReference>
<evidence type="ECO:0000256" key="2">
    <source>
        <dbReference type="ARBA" id="ARBA00009562"/>
    </source>
</evidence>
<dbReference type="Pfam" id="PF04715">
    <property type="entry name" value="Anth_synt_I_N"/>
    <property type="match status" value="1"/>
</dbReference>
<dbReference type="UniPathway" id="UPA00035">
    <property type="reaction ID" value="UER00040"/>
</dbReference>
<evidence type="ECO:0000313" key="10">
    <source>
        <dbReference type="EMBL" id="KNC86738.1"/>
    </source>
</evidence>
<dbReference type="RefSeq" id="XP_014160640.1">
    <property type="nucleotide sequence ID" value="XM_014305165.1"/>
</dbReference>
<dbReference type="EC" id="4.1.3.27" evidence="3"/>
<gene>
    <name evidence="10" type="ORF">SARC_01117</name>
</gene>
<evidence type="ECO:0000256" key="3">
    <source>
        <dbReference type="ARBA" id="ARBA00012266"/>
    </source>
</evidence>
<evidence type="ECO:0000313" key="11">
    <source>
        <dbReference type="Proteomes" id="UP000054560"/>
    </source>
</evidence>